<protein>
    <submittedName>
        <fullName evidence="2">Uncharacterized protein</fullName>
    </submittedName>
</protein>
<proteinExistence type="predicted"/>
<comment type="caution">
    <text evidence="2">The sequence shown here is derived from an EMBL/GenBank/DDBJ whole genome shotgun (WGS) entry which is preliminary data.</text>
</comment>
<feature type="region of interest" description="Disordered" evidence="1">
    <location>
        <begin position="1"/>
        <end position="32"/>
    </location>
</feature>
<accession>A0A922JRY9</accession>
<reference evidence="2" key="1">
    <citation type="submission" date="2021-01" db="EMBL/GenBank/DDBJ databases">
        <authorList>
            <person name="Lovell J.T."/>
            <person name="Bentley N."/>
            <person name="Bhattarai G."/>
            <person name="Jenkins J.W."/>
            <person name="Sreedasyam A."/>
            <person name="Alarcon Y."/>
            <person name="Bock C."/>
            <person name="Boston L."/>
            <person name="Carlson J."/>
            <person name="Cervantes K."/>
            <person name="Clermont K."/>
            <person name="Krom N."/>
            <person name="Kubenka K."/>
            <person name="Mamidi S."/>
            <person name="Mattison C."/>
            <person name="Monteros M."/>
            <person name="Pisani C."/>
            <person name="Plott C."/>
            <person name="Rajasekar S."/>
            <person name="Rhein H.S."/>
            <person name="Rohla C."/>
            <person name="Song M."/>
            <person name="Hilaire R.S."/>
            <person name="Shu S."/>
            <person name="Wells L."/>
            <person name="Wang X."/>
            <person name="Webber J."/>
            <person name="Heerema R.J."/>
            <person name="Klein P."/>
            <person name="Conner P."/>
            <person name="Grauke L."/>
            <person name="Grimwood J."/>
            <person name="Schmutz J."/>
            <person name="Randall J.J."/>
        </authorList>
    </citation>
    <scope>NUCLEOTIDE SEQUENCE</scope>
    <source>
        <tissue evidence="2">Leaf</tissue>
    </source>
</reference>
<sequence length="115" mass="13351">RSSASNGTEYFEIGGAEESFGRPSNAESMLEDEEELQWAAIEKFPQHQQTNLALLRRTPSEQGKEDYKTETIDGRMSDHFSRELFVRNALATNEQDNYRLLFAIKERLYRWGSNL</sequence>
<dbReference type="Proteomes" id="UP000811246">
    <property type="component" value="Chromosome 5"/>
</dbReference>
<evidence type="ECO:0000256" key="1">
    <source>
        <dbReference type="SAM" id="MobiDB-lite"/>
    </source>
</evidence>
<name>A0A922JRY9_CARIL</name>
<gene>
    <name evidence="2" type="ORF">I3842_05G219700</name>
</gene>
<dbReference type="AlphaFoldDB" id="A0A922JRY9"/>
<evidence type="ECO:0000313" key="2">
    <source>
        <dbReference type="EMBL" id="KAG6714789.1"/>
    </source>
</evidence>
<organism evidence="2 3">
    <name type="scientific">Carya illinoinensis</name>
    <name type="common">Pecan</name>
    <dbReference type="NCBI Taxonomy" id="32201"/>
    <lineage>
        <taxon>Eukaryota</taxon>
        <taxon>Viridiplantae</taxon>
        <taxon>Streptophyta</taxon>
        <taxon>Embryophyta</taxon>
        <taxon>Tracheophyta</taxon>
        <taxon>Spermatophyta</taxon>
        <taxon>Magnoliopsida</taxon>
        <taxon>eudicotyledons</taxon>
        <taxon>Gunneridae</taxon>
        <taxon>Pentapetalae</taxon>
        <taxon>rosids</taxon>
        <taxon>fabids</taxon>
        <taxon>Fagales</taxon>
        <taxon>Juglandaceae</taxon>
        <taxon>Carya</taxon>
    </lineage>
</organism>
<feature type="non-terminal residue" evidence="2">
    <location>
        <position position="1"/>
    </location>
</feature>
<evidence type="ECO:0000313" key="3">
    <source>
        <dbReference type="Proteomes" id="UP000811246"/>
    </source>
</evidence>
<dbReference type="EMBL" id="CM031829">
    <property type="protein sequence ID" value="KAG6714789.1"/>
    <property type="molecule type" value="Genomic_DNA"/>
</dbReference>